<comment type="similarity">
    <text evidence="1">Belongs to the membrane fusion protein (MFP) (TC 8.A.1) family.</text>
</comment>
<dbReference type="OrthoDB" id="9806939at2"/>
<reference evidence="6" key="1">
    <citation type="submission" date="2016-04" db="EMBL/GenBank/DDBJ databases">
        <authorList>
            <person name="Chen L."/>
            <person name="Zhuang W."/>
            <person name="Wang G."/>
        </authorList>
    </citation>
    <scope>NUCLEOTIDE SEQUENCE [LARGE SCALE GENOMIC DNA]</scope>
    <source>
        <strain evidence="6">17621</strain>
    </source>
</reference>
<feature type="domain" description="CusB-like beta-barrel" evidence="3">
    <location>
        <begin position="211"/>
        <end position="286"/>
    </location>
</feature>
<comment type="caution">
    <text evidence="5">The sequence shown here is derived from an EMBL/GenBank/DDBJ whole genome shotgun (WGS) entry which is preliminary data.</text>
</comment>
<gene>
    <name evidence="5" type="ORF">A4H97_22745</name>
</gene>
<protein>
    <submittedName>
        <fullName evidence="5">Efflux transporter periplasmic adaptor subunit</fullName>
    </submittedName>
</protein>
<dbReference type="Gene3D" id="2.40.420.20">
    <property type="match status" value="1"/>
</dbReference>
<dbReference type="Pfam" id="PF25973">
    <property type="entry name" value="BSH_CzcB"/>
    <property type="match status" value="1"/>
</dbReference>
<dbReference type="GO" id="GO:0016020">
    <property type="term" value="C:membrane"/>
    <property type="evidence" value="ECO:0007669"/>
    <property type="project" value="InterPro"/>
</dbReference>
<name>A0A1V9F7T8_9BACT</name>
<sequence length="360" mass="39222">MISYKSTIIPAFVVITTAIACGRPEAATPKENGALDSIIRNVTTAPVTVETEKESIKLNGKIQANEDHQAKVYALASGKIKSVNVALGDKVQKGQTMAVLQSMEVASSSNDVTLAESNVTITKKNMESTKDLYDGNLATERDYLSAKVEYNKALSELNKAKQVQAITGGKNALYELHAPLTGYVTERNITGNSEVRQDNNNPLFTVADLTNVWVIANVYESDINKIHTGDEVTVTTLANPNKPYTGKIDKIYNVLDPATRTMKVRISMPNPNNELMPEMFVTVKVNVDQSGSSGLLSIPSQAIVLDDSKNFVIVKDTGGLHIKEIQLIRRVDAKAYVQGLKEGDQVVTNSQVFIYQALSE</sequence>
<evidence type="ECO:0000256" key="2">
    <source>
        <dbReference type="ARBA" id="ARBA00022448"/>
    </source>
</evidence>
<dbReference type="PROSITE" id="PS51257">
    <property type="entry name" value="PROKAR_LIPOPROTEIN"/>
    <property type="match status" value="1"/>
</dbReference>
<evidence type="ECO:0000256" key="1">
    <source>
        <dbReference type="ARBA" id="ARBA00009477"/>
    </source>
</evidence>
<dbReference type="PANTHER" id="PTHR30097">
    <property type="entry name" value="CATION EFFLUX SYSTEM PROTEIN CUSB"/>
    <property type="match status" value="1"/>
</dbReference>
<dbReference type="GO" id="GO:0060003">
    <property type="term" value="P:copper ion export"/>
    <property type="evidence" value="ECO:0007669"/>
    <property type="project" value="TreeGrafter"/>
</dbReference>
<dbReference type="InterPro" id="IPR051909">
    <property type="entry name" value="MFP_Cation_Efflux"/>
</dbReference>
<organism evidence="5 6">
    <name type="scientific">Niastella yeongjuensis</name>
    <dbReference type="NCBI Taxonomy" id="354355"/>
    <lineage>
        <taxon>Bacteria</taxon>
        <taxon>Pseudomonadati</taxon>
        <taxon>Bacteroidota</taxon>
        <taxon>Chitinophagia</taxon>
        <taxon>Chitinophagales</taxon>
        <taxon>Chitinophagaceae</taxon>
        <taxon>Niastella</taxon>
    </lineage>
</organism>
<dbReference type="EMBL" id="LVXG01000004">
    <property type="protein sequence ID" value="OQP54307.1"/>
    <property type="molecule type" value="Genomic_DNA"/>
</dbReference>
<dbReference type="Pfam" id="PF25954">
    <property type="entry name" value="Beta-barrel_RND_2"/>
    <property type="match status" value="1"/>
</dbReference>
<dbReference type="RefSeq" id="WP_081197613.1">
    <property type="nucleotide sequence ID" value="NZ_FOCZ01000011.1"/>
</dbReference>
<dbReference type="InterPro" id="IPR058792">
    <property type="entry name" value="Beta-barrel_RND_2"/>
</dbReference>
<dbReference type="GO" id="GO:0015679">
    <property type="term" value="P:plasma membrane copper ion transport"/>
    <property type="evidence" value="ECO:0007669"/>
    <property type="project" value="TreeGrafter"/>
</dbReference>
<evidence type="ECO:0000259" key="3">
    <source>
        <dbReference type="Pfam" id="PF25954"/>
    </source>
</evidence>
<dbReference type="PANTHER" id="PTHR30097:SF4">
    <property type="entry name" value="SLR6042 PROTEIN"/>
    <property type="match status" value="1"/>
</dbReference>
<dbReference type="GO" id="GO:0022857">
    <property type="term" value="F:transmembrane transporter activity"/>
    <property type="evidence" value="ECO:0007669"/>
    <property type="project" value="InterPro"/>
</dbReference>
<dbReference type="Gene3D" id="2.40.30.170">
    <property type="match status" value="1"/>
</dbReference>
<dbReference type="Proteomes" id="UP000192610">
    <property type="component" value="Unassembled WGS sequence"/>
</dbReference>
<keyword evidence="2" id="KW-0813">Transport</keyword>
<dbReference type="GO" id="GO:0030313">
    <property type="term" value="C:cell envelope"/>
    <property type="evidence" value="ECO:0007669"/>
    <property type="project" value="TreeGrafter"/>
</dbReference>
<accession>A0A1V9F7T8</accession>
<dbReference type="AlphaFoldDB" id="A0A1V9F7T8"/>
<dbReference type="Gene3D" id="2.40.50.100">
    <property type="match status" value="1"/>
</dbReference>
<evidence type="ECO:0000313" key="6">
    <source>
        <dbReference type="Proteomes" id="UP000192610"/>
    </source>
</evidence>
<dbReference type="InterPro" id="IPR006143">
    <property type="entry name" value="RND_pump_MFP"/>
</dbReference>
<dbReference type="STRING" id="354355.SAMN05660816_05163"/>
<dbReference type="FunFam" id="2.40.30.170:FF:000010">
    <property type="entry name" value="Efflux RND transporter periplasmic adaptor subunit"/>
    <property type="match status" value="1"/>
</dbReference>
<feature type="domain" description="CzcB-like barrel-sandwich hybrid" evidence="4">
    <location>
        <begin position="69"/>
        <end position="208"/>
    </location>
</feature>
<dbReference type="NCBIfam" id="TIGR01730">
    <property type="entry name" value="RND_mfp"/>
    <property type="match status" value="1"/>
</dbReference>
<evidence type="ECO:0000259" key="4">
    <source>
        <dbReference type="Pfam" id="PF25973"/>
    </source>
</evidence>
<proteinExistence type="inferred from homology"/>
<keyword evidence="6" id="KW-1185">Reference proteome</keyword>
<evidence type="ECO:0000313" key="5">
    <source>
        <dbReference type="EMBL" id="OQP54307.1"/>
    </source>
</evidence>
<dbReference type="InterPro" id="IPR058647">
    <property type="entry name" value="BSH_CzcB-like"/>
</dbReference>
<dbReference type="SUPFAM" id="SSF111369">
    <property type="entry name" value="HlyD-like secretion proteins"/>
    <property type="match status" value="1"/>
</dbReference>